<proteinExistence type="predicted"/>
<comment type="caution">
    <text evidence="2">The sequence shown here is derived from an EMBL/GenBank/DDBJ whole genome shotgun (WGS) entry which is preliminary data.</text>
</comment>
<protein>
    <submittedName>
        <fullName evidence="2">Phage tail protein</fullName>
    </submittedName>
</protein>
<sequence>MTQKSKLQALSIRLISMKSPDANEETLASADNLGNPQDNLLRANSDSARSPTKCKLLVNPHEPSEIVVKLKNSSNRSLLTNLRVEGDFPTDWLQIGMEGNELPPYAEMEAVLYFQVPADFFEKQEAIVQGQPLTINYHGQLQVYGGYASSNSEAGFSPRLELFDVEPFRLYVRPPSLYLDFLPDTYREVDFVGRLLKIFEEALEPDVQILDTLWAYLDPMLAPQTMLPFLAHWVGWETSPNLDVERQRYLIKQAMQIYRWRGTRRGLRFYIHLFTGLPLDEHLPEAEKHISIFEITGRGFVLSEAILGQSASTGGGRPFHFVVRIRNDLQNSLDLPLIHRIIEREKPVFCTYDLEVI</sequence>
<keyword evidence="3" id="KW-1185">Reference proteome</keyword>
<dbReference type="Proteomes" id="UP001301388">
    <property type="component" value="Unassembled WGS sequence"/>
</dbReference>
<evidence type="ECO:0000256" key="1">
    <source>
        <dbReference type="SAM" id="MobiDB-lite"/>
    </source>
</evidence>
<dbReference type="Pfam" id="PF09684">
    <property type="entry name" value="Tail_P2_I"/>
    <property type="match status" value="1"/>
</dbReference>
<dbReference type="InterPro" id="IPR011748">
    <property type="entry name" value="Unchr_phage_tail-like"/>
</dbReference>
<dbReference type="NCBIfam" id="TIGR02242">
    <property type="entry name" value="tail_TIGR02242"/>
    <property type="match status" value="1"/>
</dbReference>
<feature type="region of interest" description="Disordered" evidence="1">
    <location>
        <begin position="23"/>
        <end position="48"/>
    </location>
</feature>
<dbReference type="EMBL" id="JAYGIE010000005">
    <property type="protein sequence ID" value="MEA5476405.1"/>
    <property type="molecule type" value="Genomic_DNA"/>
</dbReference>
<evidence type="ECO:0000313" key="3">
    <source>
        <dbReference type="Proteomes" id="UP001301388"/>
    </source>
</evidence>
<evidence type="ECO:0000313" key="2">
    <source>
        <dbReference type="EMBL" id="MEA5476405.1"/>
    </source>
</evidence>
<dbReference type="InterPro" id="IPR006521">
    <property type="entry name" value="Tail_protein_I"/>
</dbReference>
<name>A0ABU5TDR6_9CYAN</name>
<gene>
    <name evidence="2" type="ORF">VB774_02120</name>
</gene>
<feature type="compositionally biased region" description="Polar residues" evidence="1">
    <location>
        <begin position="32"/>
        <end position="48"/>
    </location>
</feature>
<accession>A0ABU5TDR6</accession>
<reference evidence="2 3" key="1">
    <citation type="submission" date="2023-12" db="EMBL/GenBank/DDBJ databases">
        <title>Baltic Sea Cyanobacteria.</title>
        <authorList>
            <person name="Delbaje E."/>
            <person name="Fewer D.P."/>
            <person name="Shishido T.K."/>
        </authorList>
    </citation>
    <scope>NUCLEOTIDE SEQUENCE [LARGE SCALE GENOMIC DNA]</scope>
    <source>
        <strain evidence="2 3">UHCC 0370</strain>
    </source>
</reference>
<organism evidence="2 3">
    <name type="scientific">Pseudanabaena galeata UHCC 0370</name>
    <dbReference type="NCBI Taxonomy" id="3110310"/>
    <lineage>
        <taxon>Bacteria</taxon>
        <taxon>Bacillati</taxon>
        <taxon>Cyanobacteriota</taxon>
        <taxon>Cyanophyceae</taxon>
        <taxon>Pseudanabaenales</taxon>
        <taxon>Pseudanabaenaceae</taxon>
        <taxon>Pseudanabaena</taxon>
    </lineage>
</organism>
<dbReference type="RefSeq" id="WP_281007410.1">
    <property type="nucleotide sequence ID" value="NZ_JAYGIE010000005.1"/>
</dbReference>